<dbReference type="SUPFAM" id="SSF56112">
    <property type="entry name" value="Protein kinase-like (PK-like)"/>
    <property type="match status" value="1"/>
</dbReference>
<keyword evidence="1" id="KW-0808">Transferase</keyword>
<dbReference type="STRING" id="1122192.SAMN02745673_02173"/>
<accession>A0A1T4QDK4</accession>
<dbReference type="GO" id="GO:0019748">
    <property type="term" value="P:secondary metabolic process"/>
    <property type="evidence" value="ECO:0007669"/>
    <property type="project" value="InterPro"/>
</dbReference>
<name>A0A1T4QDK4_9ACTN</name>
<dbReference type="GO" id="GO:0016773">
    <property type="term" value="F:phosphotransferase activity, alcohol group as acceptor"/>
    <property type="evidence" value="ECO:0007669"/>
    <property type="project" value="InterPro"/>
</dbReference>
<dbReference type="OrthoDB" id="3638028at2"/>
<reference evidence="1 2" key="1">
    <citation type="submission" date="2017-02" db="EMBL/GenBank/DDBJ databases">
        <authorList>
            <person name="Peterson S.W."/>
        </authorList>
    </citation>
    <scope>NUCLEOTIDE SEQUENCE [LARGE SCALE GENOMIC DNA]</scope>
    <source>
        <strain evidence="1 2">DSM 45154</strain>
    </source>
</reference>
<dbReference type="EMBL" id="FUWS01000005">
    <property type="protein sequence ID" value="SKA01812.1"/>
    <property type="molecule type" value="Genomic_DNA"/>
</dbReference>
<sequence length="306" mass="33070">MSDVTAQLVDDEQRDRLVRRFGAGARNWLAAMPALVDEIAREWGLTIDGPAPHGATSVVLYCRREDGTPAVLKVGPEPRLIRNEAQILRLWEGTRRVPEVWQVDGRRGGLLMEAISPGRSIAEAERAPTVEEIAALIADLHGADIPERDRGRLHPLHSRIHFVFDLWERYRADGLAAEFVPASVLHHGHARARALASGEDDLVPLHGDLHPGNVLDGGPERGLVAVDPRGCLGDAAADAADWALWRVESVEEIEHRAAILATGVGVPTERLLAWARALAPIMAIAVANRGGASSASFATLMDFGSC</sequence>
<dbReference type="Proteomes" id="UP000190637">
    <property type="component" value="Unassembled WGS sequence"/>
</dbReference>
<keyword evidence="1" id="KW-0418">Kinase</keyword>
<gene>
    <name evidence="1" type="ORF">SAMN02745673_02173</name>
</gene>
<protein>
    <submittedName>
        <fullName evidence="1">Streptomycin 6-kinase</fullName>
    </submittedName>
</protein>
<dbReference type="RefSeq" id="WP_078761514.1">
    <property type="nucleotide sequence ID" value="NZ_FUWS01000005.1"/>
</dbReference>
<dbReference type="GO" id="GO:0016301">
    <property type="term" value="F:kinase activity"/>
    <property type="evidence" value="ECO:0007669"/>
    <property type="project" value="UniProtKB-KW"/>
</dbReference>
<organism evidence="1 2">
    <name type="scientific">Marinactinospora thermotolerans DSM 45154</name>
    <dbReference type="NCBI Taxonomy" id="1122192"/>
    <lineage>
        <taxon>Bacteria</taxon>
        <taxon>Bacillati</taxon>
        <taxon>Actinomycetota</taxon>
        <taxon>Actinomycetes</taxon>
        <taxon>Streptosporangiales</taxon>
        <taxon>Nocardiopsidaceae</taxon>
        <taxon>Marinactinospora</taxon>
    </lineage>
</organism>
<proteinExistence type="predicted"/>
<keyword evidence="2" id="KW-1185">Reference proteome</keyword>
<dbReference type="Gene3D" id="3.90.1200.10">
    <property type="match status" value="1"/>
</dbReference>
<dbReference type="InterPro" id="IPR011009">
    <property type="entry name" value="Kinase-like_dom_sf"/>
</dbReference>
<dbReference type="InterPro" id="IPR006748">
    <property type="entry name" value="NH2Glyco/OHUrea_AB-resist_kin"/>
</dbReference>
<dbReference type="AlphaFoldDB" id="A0A1T4QDK4"/>
<evidence type="ECO:0000313" key="1">
    <source>
        <dbReference type="EMBL" id="SKA01812.1"/>
    </source>
</evidence>
<dbReference type="Pfam" id="PF04655">
    <property type="entry name" value="APH_6_hur"/>
    <property type="match status" value="1"/>
</dbReference>
<evidence type="ECO:0000313" key="2">
    <source>
        <dbReference type="Proteomes" id="UP000190637"/>
    </source>
</evidence>